<protein>
    <submittedName>
        <fullName evidence="2">Uncharacterized protein</fullName>
    </submittedName>
</protein>
<dbReference type="Proteomes" id="UP001301012">
    <property type="component" value="Unassembled WGS sequence"/>
</dbReference>
<organism evidence="2 3">
    <name type="scientific">Romboutsia sedimentorum</name>
    <dbReference type="NCBI Taxonomy" id="1368474"/>
    <lineage>
        <taxon>Bacteria</taxon>
        <taxon>Bacillati</taxon>
        <taxon>Bacillota</taxon>
        <taxon>Clostridia</taxon>
        <taxon>Peptostreptococcales</taxon>
        <taxon>Peptostreptococcaceae</taxon>
        <taxon>Romboutsia</taxon>
    </lineage>
</organism>
<evidence type="ECO:0000313" key="3">
    <source>
        <dbReference type="Proteomes" id="UP001301012"/>
    </source>
</evidence>
<keyword evidence="1" id="KW-0472">Membrane</keyword>
<reference evidence="2 3" key="1">
    <citation type="submission" date="2023-05" db="EMBL/GenBank/DDBJ databases">
        <title>Rombocin, a short stable natural nisin variant, displays selective antimicrobial activity against Listeria monocytogenes and employs dual mode of action to kill target bacterial strains.</title>
        <authorList>
            <person name="Wambui J."/>
            <person name="Stephan R."/>
            <person name="Kuipers O.P."/>
        </authorList>
    </citation>
    <scope>NUCLEOTIDE SEQUENCE [LARGE SCALE GENOMIC DNA]</scope>
    <source>
        <strain evidence="2 3">RC002</strain>
    </source>
</reference>
<sequence>MTKNIEIIMIVIDLILIMYFFNYAVTTTDMFTRLISCAAITMEVFFIRRQFKMIKKSKEMKQ</sequence>
<gene>
    <name evidence="2" type="ORF">QOZ84_03380</name>
</gene>
<proteinExistence type="predicted"/>
<feature type="transmembrane region" description="Helical" evidence="1">
    <location>
        <begin position="31"/>
        <end position="51"/>
    </location>
</feature>
<dbReference type="EMBL" id="JASKYM010000001">
    <property type="protein sequence ID" value="MDK2562579.1"/>
    <property type="molecule type" value="Genomic_DNA"/>
</dbReference>
<evidence type="ECO:0000256" key="1">
    <source>
        <dbReference type="SAM" id="Phobius"/>
    </source>
</evidence>
<keyword evidence="1" id="KW-1133">Transmembrane helix</keyword>
<comment type="caution">
    <text evidence="2">The sequence shown here is derived from an EMBL/GenBank/DDBJ whole genome shotgun (WGS) entry which is preliminary data.</text>
</comment>
<dbReference type="RefSeq" id="WP_284131549.1">
    <property type="nucleotide sequence ID" value="NZ_JASKYM010000001.1"/>
</dbReference>
<keyword evidence="3" id="KW-1185">Reference proteome</keyword>
<accession>A0ABT7E6M8</accession>
<keyword evidence="1" id="KW-0812">Transmembrane</keyword>
<name>A0ABT7E6M8_9FIRM</name>
<feature type="transmembrane region" description="Helical" evidence="1">
    <location>
        <begin position="7"/>
        <end position="25"/>
    </location>
</feature>
<evidence type="ECO:0000313" key="2">
    <source>
        <dbReference type="EMBL" id="MDK2562579.1"/>
    </source>
</evidence>